<accession>A0AAJ1IDA6</accession>
<keyword evidence="1" id="KW-0812">Transmembrane</keyword>
<keyword evidence="1" id="KW-1133">Transmembrane helix</keyword>
<gene>
    <name evidence="3" type="ORF">PQJ61_02705</name>
</gene>
<keyword evidence="1" id="KW-0472">Membrane</keyword>
<dbReference type="Proteomes" id="UP001221217">
    <property type="component" value="Unassembled WGS sequence"/>
</dbReference>
<dbReference type="EMBL" id="JAQQAL010000008">
    <property type="protein sequence ID" value="MDC7225657.1"/>
    <property type="molecule type" value="Genomic_DNA"/>
</dbReference>
<dbReference type="InterPro" id="IPR009875">
    <property type="entry name" value="PilZ_domain"/>
</dbReference>
<dbReference type="Pfam" id="PF07238">
    <property type="entry name" value="PilZ"/>
    <property type="match status" value="1"/>
</dbReference>
<evidence type="ECO:0000259" key="2">
    <source>
        <dbReference type="Pfam" id="PF07238"/>
    </source>
</evidence>
<evidence type="ECO:0000313" key="3">
    <source>
        <dbReference type="EMBL" id="MDC7225657.1"/>
    </source>
</evidence>
<organism evidence="3 4">
    <name type="scientific">Candidatus Thalassospirochaeta sargassi</name>
    <dbReference type="NCBI Taxonomy" id="3119039"/>
    <lineage>
        <taxon>Bacteria</taxon>
        <taxon>Pseudomonadati</taxon>
        <taxon>Spirochaetota</taxon>
        <taxon>Spirochaetia</taxon>
        <taxon>Spirochaetales</taxon>
        <taxon>Spirochaetaceae</taxon>
        <taxon>Candidatus Thalassospirochaeta</taxon>
    </lineage>
</organism>
<reference evidence="3 4" key="1">
    <citation type="submission" date="2022-12" db="EMBL/GenBank/DDBJ databases">
        <title>Metagenome assembled genome from gulf of manar.</title>
        <authorList>
            <person name="Kohli P."/>
            <person name="Pk S."/>
            <person name="Venkata Ramana C."/>
            <person name="Sasikala C."/>
        </authorList>
    </citation>
    <scope>NUCLEOTIDE SEQUENCE [LARGE SCALE GENOMIC DNA]</scope>
    <source>
        <strain evidence="3">JB008</strain>
    </source>
</reference>
<dbReference type="GO" id="GO:0035438">
    <property type="term" value="F:cyclic-di-GMP binding"/>
    <property type="evidence" value="ECO:0007669"/>
    <property type="project" value="InterPro"/>
</dbReference>
<dbReference type="AlphaFoldDB" id="A0AAJ1IDA6"/>
<comment type="caution">
    <text evidence="3">The sequence shown here is derived from an EMBL/GenBank/DDBJ whole genome shotgun (WGS) entry which is preliminary data.</text>
</comment>
<evidence type="ECO:0000256" key="1">
    <source>
        <dbReference type="SAM" id="Phobius"/>
    </source>
</evidence>
<name>A0AAJ1IDA6_9SPIO</name>
<evidence type="ECO:0000313" key="4">
    <source>
        <dbReference type="Proteomes" id="UP001221217"/>
    </source>
</evidence>
<protein>
    <recommendedName>
        <fullName evidence="2">PilZ domain-containing protein</fullName>
    </recommendedName>
</protein>
<feature type="transmembrane region" description="Helical" evidence="1">
    <location>
        <begin position="27"/>
        <end position="47"/>
    </location>
</feature>
<sequence>MKESYTETVLQAITRTLNEGINERSTMLIIVSVIVLFVIVLTIVLSLRNRNRNISAAEASYQKLIRKYNLTILEMDYIEELAATLKKPSDKYHLLQNSSRFRAAEHKLDEPDEKTGEIIEGLKLKLGFISTQSEDGVISTSDLQQGQQVSVFYGSEELAAEIYSVAEMNITIKCPGQTVPVTAAQELRLIAISDGGFRVFFLRPDKIKGDLFSTPHATAAETEKINTKIHITAEVFRDDDEVSASAFKLVMLSENGAFIRYANDGLSPGDRLRIFFAGDHKKANPVSAEVVKISEEKMLAAVKFTGAHQ</sequence>
<proteinExistence type="predicted"/>
<feature type="domain" description="PilZ" evidence="2">
    <location>
        <begin position="228"/>
        <end position="305"/>
    </location>
</feature>